<feature type="compositionally biased region" description="Acidic residues" evidence="4">
    <location>
        <begin position="100"/>
        <end position="111"/>
    </location>
</feature>
<feature type="repeat" description="WD" evidence="3">
    <location>
        <begin position="456"/>
        <end position="488"/>
    </location>
</feature>
<dbReference type="PROSITE" id="PS50082">
    <property type="entry name" value="WD_REPEATS_2"/>
    <property type="match status" value="4"/>
</dbReference>
<dbReference type="InterPro" id="IPR040324">
    <property type="entry name" value="WDR44/Dgr2"/>
</dbReference>
<dbReference type="EMBL" id="JAXQNO010000010">
    <property type="protein sequence ID" value="KAK4789778.1"/>
    <property type="molecule type" value="Genomic_DNA"/>
</dbReference>
<evidence type="ECO:0000256" key="3">
    <source>
        <dbReference type="PROSITE-ProRule" id="PRU00221"/>
    </source>
</evidence>
<protein>
    <submittedName>
        <fullName evidence="5">Uncharacterized protein</fullName>
    </submittedName>
</protein>
<keyword evidence="6" id="KW-1185">Reference proteome</keyword>
<accession>A0AAN7LK29</accession>
<dbReference type="PANTHER" id="PTHR14221:SF31">
    <property type="entry name" value="TRANSDUCIN_WD40 REPEAT-LIKE SUPERFAMILY PROTEIN"/>
    <property type="match status" value="1"/>
</dbReference>
<keyword evidence="2" id="KW-0677">Repeat</keyword>
<dbReference type="Pfam" id="PF00400">
    <property type="entry name" value="WD40"/>
    <property type="match status" value="4"/>
</dbReference>
<dbReference type="InterPro" id="IPR015943">
    <property type="entry name" value="WD40/YVTN_repeat-like_dom_sf"/>
</dbReference>
<dbReference type="PANTHER" id="PTHR14221">
    <property type="entry name" value="WD REPEAT DOMAIN 44"/>
    <property type="match status" value="1"/>
</dbReference>
<keyword evidence="1 3" id="KW-0853">WD repeat</keyword>
<evidence type="ECO:0000256" key="1">
    <source>
        <dbReference type="ARBA" id="ARBA00022574"/>
    </source>
</evidence>
<feature type="repeat" description="WD" evidence="3">
    <location>
        <begin position="274"/>
        <end position="314"/>
    </location>
</feature>
<proteinExistence type="predicted"/>
<dbReference type="InterPro" id="IPR036322">
    <property type="entry name" value="WD40_repeat_dom_sf"/>
</dbReference>
<dbReference type="PROSITE" id="PS50294">
    <property type="entry name" value="WD_REPEATS_REGION"/>
    <property type="match status" value="3"/>
</dbReference>
<sequence length="637" mass="70884">MEGSSKLGGGSDLFFDSAEYISSSEEEVDYGIWVNEPKSVKERRENFLSRMDFGEFGASSYPDGQRLCKSNGAVSSSWDMSSIDECLVTSMGESGNDANDLIDELDDDPENESPSPKYRQREKPEESQSGSGRKVSRWWSFMAKGKRNIAADQLDHKDTKKSPLLSKLKVQHNQKRSQELTGLYSRQEIQAHSGIIWTMKFSPDGQFLASGGSDGIVRVWRVSSANAGFSDLSTFHGGKVKSDKFHSRKKGSCDSSILIPDRVFCIEESPVQEFHGHKGDILDLAWSNSNLLLSSSADKTVRLWSLNSKNSLHIFHHVNYVTCIQFNPVHENYFISGSVDGKVRVWGVSEKRVVDWADVRDVITAICYQPNGNGFVVGSIVGTCHFFVASGVHLHLDRIIVLRGPKKTLNKVVSIQFSQENPQRVLITSEDGIIQVFEGSDIVRKYKGPKSGSQLSASFSSSEKHIVSVGDDSQVYLWNYDSSSSSSSSSVLPSKNKAVKSVQSCEYFHSEGVSIALPWSRTDRSLLRINIRNRLQCCSTKQGCPPELGDSNRFYNGSWFSLEGSCLGAATWPEEKLLLWESWDCEGNELQSNDSRATEEMVNDAIQVSETWGLVLVTASLDGKIRTFHNYGLPMRL</sequence>
<gene>
    <name evidence="5" type="ORF">SAY86_017082</name>
</gene>
<dbReference type="Proteomes" id="UP001346149">
    <property type="component" value="Unassembled WGS sequence"/>
</dbReference>
<evidence type="ECO:0000313" key="6">
    <source>
        <dbReference type="Proteomes" id="UP001346149"/>
    </source>
</evidence>
<dbReference type="AlphaFoldDB" id="A0AAN7LK29"/>
<evidence type="ECO:0000256" key="2">
    <source>
        <dbReference type="ARBA" id="ARBA00022737"/>
    </source>
</evidence>
<feature type="repeat" description="WD" evidence="3">
    <location>
        <begin position="189"/>
        <end position="230"/>
    </location>
</feature>
<dbReference type="InterPro" id="IPR020472">
    <property type="entry name" value="WD40_PAC1"/>
</dbReference>
<dbReference type="InterPro" id="IPR001680">
    <property type="entry name" value="WD40_rpt"/>
</dbReference>
<feature type="region of interest" description="Disordered" evidence="4">
    <location>
        <begin position="90"/>
        <end position="134"/>
    </location>
</feature>
<evidence type="ECO:0000313" key="5">
    <source>
        <dbReference type="EMBL" id="KAK4789778.1"/>
    </source>
</evidence>
<comment type="caution">
    <text evidence="5">The sequence shown here is derived from an EMBL/GenBank/DDBJ whole genome shotgun (WGS) entry which is preliminary data.</text>
</comment>
<dbReference type="SUPFAM" id="SSF50978">
    <property type="entry name" value="WD40 repeat-like"/>
    <property type="match status" value="1"/>
</dbReference>
<dbReference type="Gene3D" id="2.130.10.10">
    <property type="entry name" value="YVTN repeat-like/Quinoprotein amine dehydrogenase"/>
    <property type="match status" value="2"/>
</dbReference>
<name>A0AAN7LK29_TRANT</name>
<evidence type="ECO:0000256" key="4">
    <source>
        <dbReference type="SAM" id="MobiDB-lite"/>
    </source>
</evidence>
<dbReference type="PRINTS" id="PR00320">
    <property type="entry name" value="GPROTEINBRPT"/>
</dbReference>
<reference evidence="5 6" key="1">
    <citation type="journal article" date="2023" name="Hortic Res">
        <title>Pangenome of water caltrop reveals structural variations and asymmetric subgenome divergence after allopolyploidization.</title>
        <authorList>
            <person name="Zhang X."/>
            <person name="Chen Y."/>
            <person name="Wang L."/>
            <person name="Yuan Y."/>
            <person name="Fang M."/>
            <person name="Shi L."/>
            <person name="Lu R."/>
            <person name="Comes H.P."/>
            <person name="Ma Y."/>
            <person name="Chen Y."/>
            <person name="Huang G."/>
            <person name="Zhou Y."/>
            <person name="Zheng Z."/>
            <person name="Qiu Y."/>
        </authorList>
    </citation>
    <scope>NUCLEOTIDE SEQUENCE [LARGE SCALE GENOMIC DNA]</scope>
    <source>
        <strain evidence="5">F231</strain>
    </source>
</reference>
<feature type="repeat" description="WD" evidence="3">
    <location>
        <begin position="314"/>
        <end position="356"/>
    </location>
</feature>
<dbReference type="SMART" id="SM00320">
    <property type="entry name" value="WD40"/>
    <property type="match status" value="6"/>
</dbReference>
<organism evidence="5 6">
    <name type="scientific">Trapa natans</name>
    <name type="common">Water chestnut</name>
    <dbReference type="NCBI Taxonomy" id="22666"/>
    <lineage>
        <taxon>Eukaryota</taxon>
        <taxon>Viridiplantae</taxon>
        <taxon>Streptophyta</taxon>
        <taxon>Embryophyta</taxon>
        <taxon>Tracheophyta</taxon>
        <taxon>Spermatophyta</taxon>
        <taxon>Magnoliopsida</taxon>
        <taxon>eudicotyledons</taxon>
        <taxon>Gunneridae</taxon>
        <taxon>Pentapetalae</taxon>
        <taxon>rosids</taxon>
        <taxon>malvids</taxon>
        <taxon>Myrtales</taxon>
        <taxon>Lythraceae</taxon>
        <taxon>Trapa</taxon>
    </lineage>
</organism>